<dbReference type="AlphaFoldDB" id="A0A0Q3HY78"/>
<dbReference type="Pfam" id="PF00535">
    <property type="entry name" value="Glycos_transf_2"/>
    <property type="match status" value="1"/>
</dbReference>
<reference evidence="2 3" key="1">
    <citation type="submission" date="2015-10" db="EMBL/GenBank/DDBJ databases">
        <title>Chryseobacterium aquaticum genome.</title>
        <authorList>
            <person name="Newman J.D."/>
            <person name="Ferguson M.B."/>
            <person name="Miller J.R."/>
        </authorList>
    </citation>
    <scope>NUCLEOTIDE SEQUENCE [LARGE SCALE GENOMIC DNA]</scope>
    <source>
        <strain evidence="2 3">KCTC 12483</strain>
    </source>
</reference>
<dbReference type="EMBL" id="LLYZ01000001">
    <property type="protein sequence ID" value="KQK27517.1"/>
    <property type="molecule type" value="Genomic_DNA"/>
</dbReference>
<dbReference type="Proteomes" id="UP000051682">
    <property type="component" value="Unassembled WGS sequence"/>
</dbReference>
<sequence length="278" mass="32656">MKKLSILLSTYNGEKYLKEQIESILKQDFSDIMLYIRDDGSTDSTIEIIQEYVSLYSNIHILKKDKNIGAAMSFMTLLQYVNSDYYMFCDQDDVWLENKVSKSIAKIIELEELEKKSVLVFTNAKVVDEELNIIDSSFWNYNKVSPKILLADPKLINVFNCSPGCTMIFNDELKKKLTNYDENILMHDWYIMIQALQNGKVDFINDSLILYRQHSHNTIGADKISAGKILQKLFSFPKTVKEQIKTFKFVKKYTNINLFEYYRLKVKFNIIRLNKYLK</sequence>
<dbReference type="SUPFAM" id="SSF53448">
    <property type="entry name" value="Nucleotide-diphospho-sugar transferases"/>
    <property type="match status" value="1"/>
</dbReference>
<dbReference type="RefSeq" id="WP_050379534.1">
    <property type="nucleotide sequence ID" value="NZ_LLYZ01000001.1"/>
</dbReference>
<protein>
    <recommendedName>
        <fullName evidence="1">Glycosyltransferase 2-like domain-containing protein</fullName>
    </recommendedName>
</protein>
<evidence type="ECO:0000259" key="1">
    <source>
        <dbReference type="Pfam" id="PF00535"/>
    </source>
</evidence>
<keyword evidence="3" id="KW-1185">Reference proteome</keyword>
<organism evidence="2 3">
    <name type="scientific">Chryseobacterium aquaticum</name>
    <dbReference type="NCBI Taxonomy" id="452084"/>
    <lineage>
        <taxon>Bacteria</taxon>
        <taxon>Pseudomonadati</taxon>
        <taxon>Bacteroidota</taxon>
        <taxon>Flavobacteriia</taxon>
        <taxon>Flavobacteriales</taxon>
        <taxon>Weeksellaceae</taxon>
        <taxon>Chryseobacterium group</taxon>
        <taxon>Chryseobacterium</taxon>
    </lineage>
</organism>
<evidence type="ECO:0000313" key="3">
    <source>
        <dbReference type="Proteomes" id="UP000051682"/>
    </source>
</evidence>
<gene>
    <name evidence="2" type="ORF">AR438_00250</name>
</gene>
<accession>A0A0Q3HY78</accession>
<comment type="caution">
    <text evidence="2">The sequence shown here is derived from an EMBL/GenBank/DDBJ whole genome shotgun (WGS) entry which is preliminary data.</text>
</comment>
<evidence type="ECO:0000313" key="2">
    <source>
        <dbReference type="EMBL" id="KQK27517.1"/>
    </source>
</evidence>
<dbReference type="STRING" id="452084.AR438_00250"/>
<dbReference type="Gene3D" id="3.90.550.10">
    <property type="entry name" value="Spore Coat Polysaccharide Biosynthesis Protein SpsA, Chain A"/>
    <property type="match status" value="1"/>
</dbReference>
<dbReference type="OrthoDB" id="9802649at2"/>
<dbReference type="GO" id="GO:0016758">
    <property type="term" value="F:hexosyltransferase activity"/>
    <property type="evidence" value="ECO:0007669"/>
    <property type="project" value="UniProtKB-ARBA"/>
</dbReference>
<dbReference type="PANTHER" id="PTHR22916:SF3">
    <property type="entry name" value="UDP-GLCNAC:BETAGAL BETA-1,3-N-ACETYLGLUCOSAMINYLTRANSFERASE-LIKE PROTEIN 1"/>
    <property type="match status" value="1"/>
</dbReference>
<dbReference type="PANTHER" id="PTHR22916">
    <property type="entry name" value="GLYCOSYLTRANSFERASE"/>
    <property type="match status" value="1"/>
</dbReference>
<dbReference type="InterPro" id="IPR029044">
    <property type="entry name" value="Nucleotide-diphossugar_trans"/>
</dbReference>
<proteinExistence type="predicted"/>
<dbReference type="CDD" id="cd04196">
    <property type="entry name" value="GT_2_like_d"/>
    <property type="match status" value="1"/>
</dbReference>
<name>A0A0Q3HY78_9FLAO</name>
<dbReference type="InterPro" id="IPR001173">
    <property type="entry name" value="Glyco_trans_2-like"/>
</dbReference>
<feature type="domain" description="Glycosyltransferase 2-like" evidence="1">
    <location>
        <begin position="5"/>
        <end position="171"/>
    </location>
</feature>